<keyword evidence="3" id="KW-0201">Cytochrome c-type biogenesis</keyword>
<dbReference type="Pfam" id="PF01578">
    <property type="entry name" value="Cytochrom_C_asm"/>
    <property type="match status" value="1"/>
</dbReference>
<dbReference type="InterPro" id="IPR017562">
    <property type="entry name" value="Cyt_c_biogenesis_CcsA"/>
</dbReference>
<dbReference type="EMBL" id="JAYWLU010000008">
    <property type="protein sequence ID" value="MEX3594794.1"/>
    <property type="molecule type" value="Genomic_DNA"/>
</dbReference>
<evidence type="ECO:0000256" key="2">
    <source>
        <dbReference type="ARBA" id="ARBA00022692"/>
    </source>
</evidence>
<feature type="region of interest" description="Disordered" evidence="6">
    <location>
        <begin position="47"/>
        <end position="109"/>
    </location>
</feature>
<evidence type="ECO:0000259" key="8">
    <source>
        <dbReference type="Pfam" id="PF01578"/>
    </source>
</evidence>
<keyword evidence="4 7" id="KW-1133">Transmembrane helix</keyword>
<evidence type="ECO:0000256" key="1">
    <source>
        <dbReference type="ARBA" id="ARBA00004141"/>
    </source>
</evidence>
<accession>A0ABV3V4A1</accession>
<feature type="domain" description="Cytochrome c assembly protein" evidence="8">
    <location>
        <begin position="177"/>
        <end position="378"/>
    </location>
</feature>
<evidence type="ECO:0000256" key="3">
    <source>
        <dbReference type="ARBA" id="ARBA00022748"/>
    </source>
</evidence>
<evidence type="ECO:0000256" key="7">
    <source>
        <dbReference type="SAM" id="Phobius"/>
    </source>
</evidence>
<feature type="transmembrane region" description="Helical" evidence="7">
    <location>
        <begin position="195"/>
        <end position="217"/>
    </location>
</feature>
<name>A0ABV3V4A1_9MICC</name>
<dbReference type="RefSeq" id="WP_368629462.1">
    <property type="nucleotide sequence ID" value="NZ_JAYWLU010000008.1"/>
</dbReference>
<evidence type="ECO:0000313" key="9">
    <source>
        <dbReference type="EMBL" id="MEX3594794.1"/>
    </source>
</evidence>
<keyword evidence="5 7" id="KW-0472">Membrane</keyword>
<reference evidence="9 10" key="1">
    <citation type="journal article" date="2024" name="Fungal Genet. Biol.">
        <title>The porcine skin microbiome exhibits broad fungal antagonism.</title>
        <authorList>
            <person name="De La Cruz K.F."/>
            <person name="Townsend E.C."/>
            <person name="Alex Cheong J.Z."/>
            <person name="Salamzade R."/>
            <person name="Liu A."/>
            <person name="Sandstrom S."/>
            <person name="Davila E."/>
            <person name="Huang L."/>
            <person name="Xu K.H."/>
            <person name="Wu S.Y."/>
            <person name="Meudt J.J."/>
            <person name="Shanmuganayagam D."/>
            <person name="Gibson A.L.F."/>
            <person name="Kalan L.R."/>
        </authorList>
    </citation>
    <scope>NUCLEOTIDE SEQUENCE [LARGE SCALE GENOMIC DNA]</scope>
    <source>
        <strain evidence="9 10">LK2625</strain>
    </source>
</reference>
<feature type="transmembrane region" description="Helical" evidence="7">
    <location>
        <begin position="326"/>
        <end position="341"/>
    </location>
</feature>
<gene>
    <name evidence="9" type="primary">ccsB</name>
    <name evidence="9" type="ORF">VVR66_08720</name>
</gene>
<keyword evidence="10" id="KW-1185">Reference proteome</keyword>
<feature type="transmembrane region" description="Helical" evidence="7">
    <location>
        <begin position="138"/>
        <end position="160"/>
    </location>
</feature>
<dbReference type="PANTHER" id="PTHR30071">
    <property type="entry name" value="HEME EXPORTER PROTEIN C"/>
    <property type="match status" value="1"/>
</dbReference>
<evidence type="ECO:0000256" key="4">
    <source>
        <dbReference type="ARBA" id="ARBA00022989"/>
    </source>
</evidence>
<comment type="caution">
    <text evidence="9">The sequence shown here is derived from an EMBL/GenBank/DDBJ whole genome shotgun (WGS) entry which is preliminary data.</text>
</comment>
<dbReference type="InterPro" id="IPR045062">
    <property type="entry name" value="Cyt_c_biogenesis_CcsA/CcmC"/>
</dbReference>
<feature type="transmembrane region" description="Helical" evidence="7">
    <location>
        <begin position="15"/>
        <end position="36"/>
    </location>
</feature>
<feature type="transmembrane region" description="Helical" evidence="7">
    <location>
        <begin position="292"/>
        <end position="311"/>
    </location>
</feature>
<evidence type="ECO:0000256" key="5">
    <source>
        <dbReference type="ARBA" id="ARBA00023136"/>
    </source>
</evidence>
<feature type="compositionally biased region" description="Basic and acidic residues" evidence="6">
    <location>
        <begin position="47"/>
        <end position="62"/>
    </location>
</feature>
<keyword evidence="2 7" id="KW-0812">Transmembrane</keyword>
<comment type="subcellular location">
    <subcellularLocation>
        <location evidence="1">Membrane</location>
        <topology evidence="1">Multi-pass membrane protein</topology>
    </subcellularLocation>
</comment>
<protein>
    <submittedName>
        <fullName evidence="9">C-type cytochrome biogenesis protein CcsB</fullName>
    </submittedName>
</protein>
<dbReference type="InterPro" id="IPR002541">
    <property type="entry name" value="Cyt_c_assembly"/>
</dbReference>
<evidence type="ECO:0000256" key="6">
    <source>
        <dbReference type="SAM" id="MobiDB-lite"/>
    </source>
</evidence>
<feature type="compositionally biased region" description="Low complexity" evidence="6">
    <location>
        <begin position="71"/>
        <end position="86"/>
    </location>
</feature>
<sequence length="383" mass="41358">MGSNINETLGVWSEWFMLLAAFTYLVAFVAFVWDMASHSKAIGKAQREAERHGAGSREDSRELVGAGSRGGSVSASATSSGSTAGDDGARNSAAGHGTSGRGPVAGEFRTTADARSKGADEFEALNYKDSISRPAARAAVVVTAIAFLLHTFAVVARGIAADRVPWANMYEFCSTGALVVAGVYLITLIFKDLRFVGPMVTGLVLLMLCAATIAFPTPVSPLPPALQSYWLIIHVSIAVAASGLFTITFAMAVLQLLQSRREKNLAAGEETKLGFLRVVPNSTTLENFAFRLNSVGFVFWTFTLAAGAIWADQAWGRFWGWDTKEVWTFVIWTVYAAYMHARVTRGWNGNRSAWLSIVGYLCVVFNFTVVNVYFPGLHSYSGL</sequence>
<evidence type="ECO:0000313" key="10">
    <source>
        <dbReference type="Proteomes" id="UP001558481"/>
    </source>
</evidence>
<dbReference type="PANTHER" id="PTHR30071:SF1">
    <property type="entry name" value="CYTOCHROME B_B6 PROTEIN-RELATED"/>
    <property type="match status" value="1"/>
</dbReference>
<feature type="transmembrane region" description="Helical" evidence="7">
    <location>
        <begin position="229"/>
        <end position="254"/>
    </location>
</feature>
<dbReference type="Proteomes" id="UP001558481">
    <property type="component" value="Unassembled WGS sequence"/>
</dbReference>
<feature type="transmembrane region" description="Helical" evidence="7">
    <location>
        <begin position="166"/>
        <end position="188"/>
    </location>
</feature>
<feature type="transmembrane region" description="Helical" evidence="7">
    <location>
        <begin position="353"/>
        <end position="374"/>
    </location>
</feature>
<organism evidence="9 10">
    <name type="scientific">Kocuria carniphila</name>
    <dbReference type="NCBI Taxonomy" id="262208"/>
    <lineage>
        <taxon>Bacteria</taxon>
        <taxon>Bacillati</taxon>
        <taxon>Actinomycetota</taxon>
        <taxon>Actinomycetes</taxon>
        <taxon>Micrococcales</taxon>
        <taxon>Micrococcaceae</taxon>
        <taxon>Kocuria</taxon>
    </lineage>
</organism>
<proteinExistence type="predicted"/>
<dbReference type="NCBIfam" id="TIGR03144">
    <property type="entry name" value="cytochr_II_ccsB"/>
    <property type="match status" value="1"/>
</dbReference>